<dbReference type="PANTHER" id="PTHR30480">
    <property type="entry name" value="BETA-HEXOSAMINIDASE-RELATED"/>
    <property type="match status" value="1"/>
</dbReference>
<evidence type="ECO:0000313" key="7">
    <source>
        <dbReference type="EMBL" id="PAD75163.1"/>
    </source>
</evidence>
<dbReference type="RefSeq" id="WP_095266248.1">
    <property type="nucleotide sequence ID" value="NZ_NPBY01000047.1"/>
</dbReference>
<proteinExistence type="inferred from homology"/>
<dbReference type="OrthoDB" id="9805821at2"/>
<dbReference type="GO" id="GO:0009254">
    <property type="term" value="P:peptidoglycan turnover"/>
    <property type="evidence" value="ECO:0007669"/>
    <property type="project" value="TreeGrafter"/>
</dbReference>
<evidence type="ECO:0000256" key="3">
    <source>
        <dbReference type="ARBA" id="ARBA00023295"/>
    </source>
</evidence>
<feature type="domain" description="Glycoside hydrolase family 3 N-terminal" evidence="6">
    <location>
        <begin position="103"/>
        <end position="418"/>
    </location>
</feature>
<evidence type="ECO:0000256" key="4">
    <source>
        <dbReference type="SAM" id="MobiDB-lite"/>
    </source>
</evidence>
<evidence type="ECO:0000313" key="8">
    <source>
        <dbReference type="Proteomes" id="UP000215596"/>
    </source>
</evidence>
<keyword evidence="3" id="KW-0326">Glycosidase</keyword>
<dbReference type="Pfam" id="PF00933">
    <property type="entry name" value="Glyco_hydro_3"/>
    <property type="match status" value="1"/>
</dbReference>
<dbReference type="SUPFAM" id="SSF51445">
    <property type="entry name" value="(Trans)glycosidases"/>
    <property type="match status" value="1"/>
</dbReference>
<dbReference type="InterPro" id="IPR001764">
    <property type="entry name" value="Glyco_hydro_3_N"/>
</dbReference>
<evidence type="ECO:0000256" key="2">
    <source>
        <dbReference type="ARBA" id="ARBA00022801"/>
    </source>
</evidence>
<accession>A0A268EPV1</accession>
<dbReference type="GO" id="GO:0004553">
    <property type="term" value="F:hydrolase activity, hydrolyzing O-glycosyl compounds"/>
    <property type="evidence" value="ECO:0007669"/>
    <property type="project" value="InterPro"/>
</dbReference>
<dbReference type="NCBIfam" id="NF003740">
    <property type="entry name" value="PRK05337.1"/>
    <property type="match status" value="1"/>
</dbReference>
<dbReference type="InterPro" id="IPR019800">
    <property type="entry name" value="Glyco_hydro_3_AS"/>
</dbReference>
<keyword evidence="5" id="KW-0732">Signal</keyword>
<dbReference type="Proteomes" id="UP000215596">
    <property type="component" value="Unassembled WGS sequence"/>
</dbReference>
<reference evidence="7 8" key="1">
    <citation type="submission" date="2017-07" db="EMBL/GenBank/DDBJ databases">
        <title>Isolation and whole genome analysis of endospore-forming bacteria from heroin.</title>
        <authorList>
            <person name="Kalinowski J."/>
            <person name="Ahrens B."/>
            <person name="Al-Dilaimi A."/>
            <person name="Winkler A."/>
            <person name="Wibberg D."/>
            <person name="Schleenbecker U."/>
            <person name="Ruckert C."/>
            <person name="Wolfel R."/>
            <person name="Grass G."/>
        </authorList>
    </citation>
    <scope>NUCLEOTIDE SEQUENCE [LARGE SCALE GENOMIC DNA]</scope>
    <source>
        <strain evidence="7 8">7537-G1</strain>
    </source>
</reference>
<feature type="chain" id="PRO_5039363479" evidence="5">
    <location>
        <begin position="25"/>
        <end position="455"/>
    </location>
</feature>
<keyword evidence="2" id="KW-0378">Hydrolase</keyword>
<dbReference type="InterPro" id="IPR036962">
    <property type="entry name" value="Glyco_hydro_3_N_sf"/>
</dbReference>
<feature type="signal peptide" evidence="5">
    <location>
        <begin position="1"/>
        <end position="24"/>
    </location>
</feature>
<dbReference type="Gene3D" id="3.20.20.300">
    <property type="entry name" value="Glycoside hydrolase, family 3, N-terminal domain"/>
    <property type="match status" value="1"/>
</dbReference>
<dbReference type="PROSITE" id="PS00775">
    <property type="entry name" value="GLYCOSYL_HYDROL_F3"/>
    <property type="match status" value="1"/>
</dbReference>
<comment type="caution">
    <text evidence="7">The sequence shown here is derived from an EMBL/GenBank/DDBJ whole genome shotgun (WGS) entry which is preliminary data.</text>
</comment>
<evidence type="ECO:0000256" key="5">
    <source>
        <dbReference type="SAM" id="SignalP"/>
    </source>
</evidence>
<name>A0A268EPV1_9BACL</name>
<feature type="region of interest" description="Disordered" evidence="4">
    <location>
        <begin position="27"/>
        <end position="89"/>
    </location>
</feature>
<gene>
    <name evidence="7" type="ORF">CHH67_16220</name>
</gene>
<dbReference type="PANTHER" id="PTHR30480:SF16">
    <property type="entry name" value="GLYCOSIDE HYDROLASE FAMILY 3 DOMAIN PROTEIN"/>
    <property type="match status" value="1"/>
</dbReference>
<evidence type="ECO:0000256" key="1">
    <source>
        <dbReference type="ARBA" id="ARBA00005336"/>
    </source>
</evidence>
<dbReference type="InterPro" id="IPR050226">
    <property type="entry name" value="NagZ_Beta-hexosaminidase"/>
</dbReference>
<dbReference type="AlphaFoldDB" id="A0A268EPV1"/>
<organism evidence="7 8">
    <name type="scientific">Paenibacillus campinasensis</name>
    <dbReference type="NCBI Taxonomy" id="66347"/>
    <lineage>
        <taxon>Bacteria</taxon>
        <taxon>Bacillati</taxon>
        <taxon>Bacillota</taxon>
        <taxon>Bacilli</taxon>
        <taxon>Bacillales</taxon>
        <taxon>Paenibacillaceae</taxon>
        <taxon>Paenibacillus</taxon>
    </lineage>
</organism>
<dbReference type="GO" id="GO:0005975">
    <property type="term" value="P:carbohydrate metabolic process"/>
    <property type="evidence" value="ECO:0007669"/>
    <property type="project" value="InterPro"/>
</dbReference>
<sequence>MFRKWSIASWLLLVVLLVPLGSCAGGASSGTGATDAPHEASESGAGGDTSGQESSSPEEPGEQDAGNGSDDLAPVEDEGEDNGSGPDSDAMLQAAAELSRLELDEKIGQLVMVGIDGTKMDETTRRLIRDDHIGGIILFRDNIDSMEQAVGLINELKRENADNPVPLWLSIDEEGGRVTRFPESYVKLPSSRDVGGKGDRELTETFGSLIGARVASLGLNMVYAPVLDVDSNPDNPVIGDRSFGTTPDRVAKHGIASMKGIQREGVVPVVKHFPGHGDTAVDSHIGLPVVKHSLERLHEIELVPFQQAIEQGADVVMVAHLLMESIDPDTPASYSKPVITGLLRGELGFTGVVITDDLTMGAVAATADIGEAAVASIEAGSNIVMVGHDYAQEEAVIKALQQAVESGRISEQMLDDRVLATLALKQKYNLDHEEVPIPDINRLNSEAEAVRKAIK</sequence>
<protein>
    <submittedName>
        <fullName evidence="7">Beta-N-acetylhexosaminidase</fullName>
    </submittedName>
</protein>
<comment type="similarity">
    <text evidence="1">Belongs to the glycosyl hydrolase 3 family.</text>
</comment>
<dbReference type="EMBL" id="NPBY01000047">
    <property type="protein sequence ID" value="PAD75163.1"/>
    <property type="molecule type" value="Genomic_DNA"/>
</dbReference>
<evidence type="ECO:0000259" key="6">
    <source>
        <dbReference type="Pfam" id="PF00933"/>
    </source>
</evidence>
<dbReference type="InterPro" id="IPR017853">
    <property type="entry name" value="GH"/>
</dbReference>